<sequence length="66" mass="7141">MSSKLALRIDQLTEAGFSVKIADGGIIAYLHSRTLLHHEIVDAVPVLESSPTETVEDGVFISFGEE</sequence>
<dbReference type="AlphaFoldDB" id="A0A9X2U3S7"/>
<reference evidence="1" key="1">
    <citation type="submission" date="2022-08" db="EMBL/GenBank/DDBJ databases">
        <title>Genomic Encyclopedia of Type Strains, Phase V (KMG-V): Genome sequencing to study the core and pangenomes of soil and plant-associated prokaryotes.</title>
        <authorList>
            <person name="Whitman W."/>
        </authorList>
    </citation>
    <scope>NUCLEOTIDE SEQUENCE</scope>
    <source>
        <strain evidence="1">SP2016B</strain>
    </source>
</reference>
<proteinExistence type="predicted"/>
<comment type="caution">
    <text evidence="1">The sequence shown here is derived from an EMBL/GenBank/DDBJ whole genome shotgun (WGS) entry which is preliminary data.</text>
</comment>
<protein>
    <submittedName>
        <fullName evidence="1">Uncharacterized protein</fullName>
    </submittedName>
</protein>
<organism evidence="1 2">
    <name type="scientific">Salinibacter ruber</name>
    <dbReference type="NCBI Taxonomy" id="146919"/>
    <lineage>
        <taxon>Bacteria</taxon>
        <taxon>Pseudomonadati</taxon>
        <taxon>Rhodothermota</taxon>
        <taxon>Rhodothermia</taxon>
        <taxon>Rhodothermales</taxon>
        <taxon>Salinibacteraceae</taxon>
        <taxon>Salinibacter</taxon>
    </lineage>
</organism>
<dbReference type="Proteomes" id="UP001155034">
    <property type="component" value="Unassembled WGS sequence"/>
</dbReference>
<name>A0A9X2U3S7_9BACT</name>
<accession>A0A9X2U3S7</accession>
<evidence type="ECO:0000313" key="1">
    <source>
        <dbReference type="EMBL" id="MCS3866313.1"/>
    </source>
</evidence>
<dbReference type="RefSeq" id="WP_259083989.1">
    <property type="nucleotide sequence ID" value="NZ_JANTYZ010000011.1"/>
</dbReference>
<gene>
    <name evidence="1" type="ORF">GGP82_002886</name>
</gene>
<evidence type="ECO:0000313" key="2">
    <source>
        <dbReference type="Proteomes" id="UP001155034"/>
    </source>
</evidence>
<dbReference type="EMBL" id="JANTYZ010000011">
    <property type="protein sequence ID" value="MCS3866313.1"/>
    <property type="molecule type" value="Genomic_DNA"/>
</dbReference>